<name>A0A1C3E471_9PLAN</name>
<accession>A0A1C3E471</accession>
<evidence type="ECO:0000313" key="1">
    <source>
        <dbReference type="EMBL" id="ODA28034.1"/>
    </source>
</evidence>
<proteinExistence type="predicted"/>
<evidence type="ECO:0000313" key="2">
    <source>
        <dbReference type="Proteomes" id="UP000094828"/>
    </source>
</evidence>
<comment type="caution">
    <text evidence="1">The sequence shown here is derived from an EMBL/GenBank/DDBJ whole genome shotgun (WGS) entry which is preliminary data.</text>
</comment>
<reference evidence="1 2" key="1">
    <citation type="submission" date="2016-05" db="EMBL/GenBank/DDBJ databases">
        <title>Genomic and physiological characterization of Planctopirus sp. isolated from fresh water lake.</title>
        <authorList>
            <person name="Subhash Y."/>
            <person name="Ramana C."/>
        </authorList>
    </citation>
    <scope>NUCLEOTIDE SEQUENCE [LARGE SCALE GENOMIC DNA]</scope>
    <source>
        <strain evidence="1 2">JC280</strain>
    </source>
</reference>
<protein>
    <submittedName>
        <fullName evidence="1">Uncharacterized protein</fullName>
    </submittedName>
</protein>
<dbReference type="RefSeq" id="WP_068853143.1">
    <property type="nucleotide sequence ID" value="NZ_LYDR01000158.1"/>
</dbReference>
<dbReference type="AlphaFoldDB" id="A0A1C3E471"/>
<sequence length="187" mass="21433">MRDFLKGARNFLDEAGFESTEEKMLSACSSIVTKSDYAFFAKPPLSNHEIHSIANGIYHFIFHPQDPLGSNFDIQFESIRAGSDRTIELFEFASETSNEFLWECYARFTAPDLHAACIPDLLIECLLSMMFRYRLCEADQEYFPLQYVMSFSTVAASVTNGAISRDKFCFDLVSLLSIYDLREWTDT</sequence>
<dbReference type="EMBL" id="LYDR01000158">
    <property type="protein sequence ID" value="ODA28034.1"/>
    <property type="molecule type" value="Genomic_DNA"/>
</dbReference>
<organism evidence="1 2">
    <name type="scientific">Planctopirus hydrillae</name>
    <dbReference type="NCBI Taxonomy" id="1841610"/>
    <lineage>
        <taxon>Bacteria</taxon>
        <taxon>Pseudomonadati</taxon>
        <taxon>Planctomycetota</taxon>
        <taxon>Planctomycetia</taxon>
        <taxon>Planctomycetales</taxon>
        <taxon>Planctomycetaceae</taxon>
        <taxon>Planctopirus</taxon>
    </lineage>
</organism>
<gene>
    <name evidence="1" type="ORF">A6X21_14320</name>
</gene>
<dbReference type="Proteomes" id="UP000094828">
    <property type="component" value="Unassembled WGS sequence"/>
</dbReference>
<keyword evidence="2" id="KW-1185">Reference proteome</keyword>